<protein>
    <submittedName>
        <fullName evidence="1">Uncharacterized protein</fullName>
    </submittedName>
</protein>
<reference evidence="1 2" key="1">
    <citation type="submission" date="2019-02" db="EMBL/GenBank/DDBJ databases">
        <title>Arundinibacter roseus gen. nov., sp. nov., a new member of the family Cytophagaceae.</title>
        <authorList>
            <person name="Szuroczki S."/>
            <person name="Khayer B."/>
            <person name="Sproer C."/>
            <person name="Toumi M."/>
            <person name="Szabo A."/>
            <person name="Felfoldi T."/>
            <person name="Schumann P."/>
            <person name="Toth E."/>
        </authorList>
    </citation>
    <scope>NUCLEOTIDE SEQUENCE [LARGE SCALE GENOMIC DNA]</scope>
    <source>
        <strain evidence="1 2">DMA-k-7a</strain>
    </source>
</reference>
<dbReference type="EMBL" id="SMJU01000001">
    <property type="protein sequence ID" value="TDB69115.1"/>
    <property type="molecule type" value="Genomic_DNA"/>
</dbReference>
<evidence type="ECO:0000313" key="2">
    <source>
        <dbReference type="Proteomes" id="UP000295706"/>
    </source>
</evidence>
<dbReference type="OrthoDB" id="961757at2"/>
<dbReference type="RefSeq" id="WP_132113890.1">
    <property type="nucleotide sequence ID" value="NZ_SMJU01000001.1"/>
</dbReference>
<sequence>MNNPLHIIDLLTLNAFFEAAAAKIDGLDAYHFVSSGEDGAQEIQHLFEKSITPGQRVLIAQIAETPLTDNATGLTRATFACSVMVLQKMAGIGLTALTKLEARNSTWKQILRMIGFVRTCAEYTAATATDNDEVEFRIYQDRLLPIGRIANAQVQGWLIEMDVTIPVNAYLFSE</sequence>
<accession>A0A4V2XAW1</accession>
<organism evidence="1 2">
    <name type="scientific">Arundinibacter roseus</name>
    <dbReference type="NCBI Taxonomy" id="2070510"/>
    <lineage>
        <taxon>Bacteria</taxon>
        <taxon>Pseudomonadati</taxon>
        <taxon>Bacteroidota</taxon>
        <taxon>Cytophagia</taxon>
        <taxon>Cytophagales</taxon>
        <taxon>Spirosomataceae</taxon>
        <taxon>Arundinibacter</taxon>
    </lineage>
</organism>
<dbReference type="AlphaFoldDB" id="A0A4V2XAW1"/>
<proteinExistence type="predicted"/>
<name>A0A4V2XAW1_9BACT</name>
<keyword evidence="2" id="KW-1185">Reference proteome</keyword>
<gene>
    <name evidence="1" type="ORF">EZE20_01910</name>
</gene>
<evidence type="ECO:0000313" key="1">
    <source>
        <dbReference type="EMBL" id="TDB69115.1"/>
    </source>
</evidence>
<comment type="caution">
    <text evidence="1">The sequence shown here is derived from an EMBL/GenBank/DDBJ whole genome shotgun (WGS) entry which is preliminary data.</text>
</comment>
<dbReference type="Proteomes" id="UP000295706">
    <property type="component" value="Unassembled WGS sequence"/>
</dbReference>